<feature type="region of interest" description="Disordered" evidence="6">
    <location>
        <begin position="1"/>
        <end position="54"/>
    </location>
</feature>
<feature type="domain" description="Ion transport" evidence="9">
    <location>
        <begin position="801"/>
        <end position="989"/>
    </location>
</feature>
<dbReference type="EMBL" id="CAUYUJ010021537">
    <property type="protein sequence ID" value="CAK0905312.1"/>
    <property type="molecule type" value="Genomic_DNA"/>
</dbReference>
<evidence type="ECO:0000259" key="9">
    <source>
        <dbReference type="Pfam" id="PF00520"/>
    </source>
</evidence>
<evidence type="ECO:0000256" key="2">
    <source>
        <dbReference type="ARBA" id="ARBA00022692"/>
    </source>
</evidence>
<dbReference type="InterPro" id="IPR012292">
    <property type="entry name" value="Globin/Proto"/>
</dbReference>
<evidence type="ECO:0000256" key="6">
    <source>
        <dbReference type="SAM" id="MobiDB-lite"/>
    </source>
</evidence>
<feature type="compositionally biased region" description="Basic and acidic residues" evidence="6">
    <location>
        <begin position="477"/>
        <end position="504"/>
    </location>
</feature>
<dbReference type="SUPFAM" id="SSF46458">
    <property type="entry name" value="Globin-like"/>
    <property type="match status" value="1"/>
</dbReference>
<feature type="region of interest" description="Disordered" evidence="6">
    <location>
        <begin position="477"/>
        <end position="615"/>
    </location>
</feature>
<dbReference type="CDD" id="cd01040">
    <property type="entry name" value="Mb-like"/>
    <property type="match status" value="1"/>
</dbReference>
<keyword evidence="2 7" id="KW-0812">Transmembrane</keyword>
<evidence type="ECO:0000259" key="8">
    <source>
        <dbReference type="Pfam" id="PF00042"/>
    </source>
</evidence>
<feature type="transmembrane region" description="Helical" evidence="7">
    <location>
        <begin position="955"/>
        <end position="977"/>
    </location>
</feature>
<feature type="domain" description="Globin" evidence="8">
    <location>
        <begin position="106"/>
        <end position="188"/>
    </location>
</feature>
<feature type="compositionally biased region" description="Basic and acidic residues" evidence="6">
    <location>
        <begin position="577"/>
        <end position="589"/>
    </location>
</feature>
<proteinExistence type="predicted"/>
<dbReference type="Pfam" id="PF00042">
    <property type="entry name" value="Globin"/>
    <property type="match status" value="1"/>
</dbReference>
<dbReference type="Gene3D" id="1.10.490.10">
    <property type="entry name" value="Globins"/>
    <property type="match status" value="2"/>
</dbReference>
<feature type="compositionally biased region" description="Basic and acidic residues" evidence="6">
    <location>
        <begin position="539"/>
        <end position="548"/>
    </location>
</feature>
<accession>A0ABN9Y0J0</accession>
<feature type="compositionally biased region" description="Basic and acidic residues" evidence="6">
    <location>
        <begin position="287"/>
        <end position="298"/>
    </location>
</feature>
<evidence type="ECO:0000256" key="3">
    <source>
        <dbReference type="ARBA" id="ARBA00022737"/>
    </source>
</evidence>
<keyword evidence="4 7" id="KW-1133">Transmembrane helix</keyword>
<dbReference type="InterPro" id="IPR000971">
    <property type="entry name" value="Globin"/>
</dbReference>
<dbReference type="PANTHER" id="PTHR10582">
    <property type="entry name" value="TRANSIENT RECEPTOR POTENTIAL ION CHANNEL PROTEIN"/>
    <property type="match status" value="1"/>
</dbReference>
<feature type="compositionally biased region" description="Basic and acidic residues" evidence="6">
    <location>
        <begin position="1142"/>
        <end position="1152"/>
    </location>
</feature>
<sequence>MAQDEEPAEDPGPEEYDSGLVAPEDEEEEEGEEEEEEDEEAGAEGDEAADGDKATADEVRASEGLIYTAKEVNDQVFEELRLPGGLAEEVQNTWNTFLRSAESREAAGEVMAMRFMNGLNQIIAQLGDPRSLKVVVETLGFQHLDLEVTVPRVVMFRDAIVDLLQVELAGQLTRSAHGGWDTMLNYVGGAYIYVRVKYTDRLKILASSWATANNKQEELEAVAEDPEAADAEAKEGEVAAGTASNEAGPNDEKDKMNTFADKEKAGKKKKEKRRSWFSGGGDGGTDSETRHGKAKDANESDGSSFKNTSVPTTYNEMFAFNAAVMGFGQNLWMNEVIASFDTIVTNVSNSYRLQEECDVLSLRLAKYRGTVNLSEYKAVMLASLRSLVPKDWNSNHEVAWSWLWENVERMLKALMGRPAQMERCLDRLWSGLDESSQAFVRREVYSKFFALAPAGLLQAVHHSAPLHRGPHRLHDARDLQRSQEDGRGHIRPRPEARRLRDSHGALRAVRNCVRAGGAQSHRRRRRRGGFPMVPQPHLAHPDARDHGGLHHRHEGHQHEQWRAGPQGRGLRPARQARHVDAKHPGRDPVDIPPALGDRDGQPRSRQSDHPGPDLLTIRADRDRYYYGLDTLFERHEDIVRRLCIDAPALLPALLDGLVWRSRTTENGSRRWEPADYIKHLVVDSNGDFAQAVEWITENGDPKLVCHPVVAMVTDTVWGRIAFRTFLMNKVWVLVTLCVFVVGTGGLKHESRDEGNRMVVFCCRAFIYLLSLGQWLYYHMKNICRDVRNKAYMKVGHVQVPAYLENYQDWASLFLTVVLLAMLGLEPILHCFPHKDEDFEGSGLFTEECPQAETMSAVFAQLSAIATLVYFSLIIDLSVFSTRVSAYVLICYRVLSEVYLFVIGLSFVILAWSCAVSALEQDNDDFSGIPASALSLLKVALGMYNGESFHTMRGEPMLLIAVVAYVIVSAVFLLNLLIAQLNCSYQSTYQDMVGYARLNRGKIVTEAMLVVSEKRWRAFVDSMHLDERCEFGEGDIGLAGGIQVREAANVNITTFDMIRRFGGSTSVLAQWPEDDLLTNDEEDRFERMEKVIAKAMKRMSSSGDAKGKGGRTSGTGGSGTGGSGIGGSANLGASGSGSAGEGSVHESEHSGDD</sequence>
<feature type="compositionally biased region" description="Basic and acidic residues" evidence="6">
    <location>
        <begin position="596"/>
        <end position="611"/>
    </location>
</feature>
<gene>
    <name evidence="10" type="ORF">PCOR1329_LOCUS81054</name>
</gene>
<reference evidence="10" key="1">
    <citation type="submission" date="2023-10" db="EMBL/GenBank/DDBJ databases">
        <authorList>
            <person name="Chen Y."/>
            <person name="Shah S."/>
            <person name="Dougan E. K."/>
            <person name="Thang M."/>
            <person name="Chan C."/>
        </authorList>
    </citation>
    <scope>NUCLEOTIDE SEQUENCE [LARGE SCALE GENOMIC DNA]</scope>
</reference>
<dbReference type="Pfam" id="PF00520">
    <property type="entry name" value="Ion_trans"/>
    <property type="match status" value="1"/>
</dbReference>
<organism evidence="10 11">
    <name type="scientific">Prorocentrum cordatum</name>
    <dbReference type="NCBI Taxonomy" id="2364126"/>
    <lineage>
        <taxon>Eukaryota</taxon>
        <taxon>Sar</taxon>
        <taxon>Alveolata</taxon>
        <taxon>Dinophyceae</taxon>
        <taxon>Prorocentrales</taxon>
        <taxon>Prorocentraceae</taxon>
        <taxon>Prorocentrum</taxon>
    </lineage>
</organism>
<feature type="transmembrane region" description="Helical" evidence="7">
    <location>
        <begin position="730"/>
        <end position="746"/>
    </location>
</feature>
<dbReference type="InterPro" id="IPR005821">
    <property type="entry name" value="Ion_trans_dom"/>
</dbReference>
<keyword evidence="11" id="KW-1185">Reference proteome</keyword>
<feature type="compositionally biased region" description="Basic and acidic residues" evidence="6">
    <location>
        <begin position="250"/>
        <end position="264"/>
    </location>
</feature>
<dbReference type="InterPro" id="IPR009050">
    <property type="entry name" value="Globin-like_sf"/>
</dbReference>
<feature type="compositionally biased region" description="Basic residues" evidence="6">
    <location>
        <begin position="265"/>
        <end position="275"/>
    </location>
</feature>
<evidence type="ECO:0008006" key="12">
    <source>
        <dbReference type="Google" id="ProtNLM"/>
    </source>
</evidence>
<feature type="region of interest" description="Disordered" evidence="6">
    <location>
        <begin position="218"/>
        <end position="308"/>
    </location>
</feature>
<dbReference type="Proteomes" id="UP001189429">
    <property type="component" value="Unassembled WGS sequence"/>
</dbReference>
<feature type="transmembrane region" description="Helical" evidence="7">
    <location>
        <begin position="857"/>
        <end position="877"/>
    </location>
</feature>
<keyword evidence="3" id="KW-0677">Repeat</keyword>
<keyword evidence="5 7" id="KW-0472">Membrane</keyword>
<protein>
    <recommendedName>
        <fullName evidence="12">Ion transport domain-containing protein</fullName>
    </recommendedName>
</protein>
<evidence type="ECO:0000256" key="5">
    <source>
        <dbReference type="ARBA" id="ARBA00023136"/>
    </source>
</evidence>
<feature type="transmembrane region" description="Helical" evidence="7">
    <location>
        <begin position="897"/>
        <end position="918"/>
    </location>
</feature>
<evidence type="ECO:0000313" key="11">
    <source>
        <dbReference type="Proteomes" id="UP001189429"/>
    </source>
</evidence>
<feature type="transmembrane region" description="Helical" evidence="7">
    <location>
        <begin position="758"/>
        <end position="777"/>
    </location>
</feature>
<evidence type="ECO:0000256" key="7">
    <source>
        <dbReference type="SAM" id="Phobius"/>
    </source>
</evidence>
<dbReference type="InterPro" id="IPR044399">
    <property type="entry name" value="Mb-like_M"/>
</dbReference>
<evidence type="ECO:0000256" key="1">
    <source>
        <dbReference type="ARBA" id="ARBA00004141"/>
    </source>
</evidence>
<dbReference type="InterPro" id="IPR024862">
    <property type="entry name" value="TRPV"/>
</dbReference>
<feature type="compositionally biased region" description="Acidic residues" evidence="6">
    <location>
        <begin position="1"/>
        <end position="49"/>
    </location>
</feature>
<evidence type="ECO:0000313" key="10">
    <source>
        <dbReference type="EMBL" id="CAK0905312.1"/>
    </source>
</evidence>
<name>A0ABN9Y0J0_9DINO</name>
<feature type="compositionally biased region" description="Gly residues" evidence="6">
    <location>
        <begin position="1109"/>
        <end position="1139"/>
    </location>
</feature>
<dbReference type="PANTHER" id="PTHR10582:SF2">
    <property type="entry name" value="INACTIVE"/>
    <property type="match status" value="1"/>
</dbReference>
<feature type="compositionally biased region" description="Acidic residues" evidence="6">
    <location>
        <begin position="219"/>
        <end position="230"/>
    </location>
</feature>
<evidence type="ECO:0000256" key="4">
    <source>
        <dbReference type="ARBA" id="ARBA00022989"/>
    </source>
</evidence>
<feature type="region of interest" description="Disordered" evidence="6">
    <location>
        <begin position="1095"/>
        <end position="1152"/>
    </location>
</feature>
<comment type="caution">
    <text evidence="10">The sequence shown here is derived from an EMBL/GenBank/DDBJ whole genome shotgun (WGS) entry which is preliminary data.</text>
</comment>
<comment type="subcellular location">
    <subcellularLocation>
        <location evidence="1">Membrane</location>
        <topology evidence="1">Multi-pass membrane protein</topology>
    </subcellularLocation>
</comment>